<dbReference type="OrthoDB" id="9981319at2759"/>
<evidence type="ECO:0000313" key="2">
    <source>
        <dbReference type="EMBL" id="QIW99567.1"/>
    </source>
</evidence>
<evidence type="ECO:0000259" key="1">
    <source>
        <dbReference type="Pfam" id="PF14832"/>
    </source>
</evidence>
<dbReference type="Gene3D" id="3.30.429.10">
    <property type="entry name" value="Macrophage Migration Inhibitory Factor"/>
    <property type="match status" value="1"/>
</dbReference>
<organism evidence="2 3">
    <name type="scientific">Peltaster fructicola</name>
    <dbReference type="NCBI Taxonomy" id="286661"/>
    <lineage>
        <taxon>Eukaryota</taxon>
        <taxon>Fungi</taxon>
        <taxon>Dikarya</taxon>
        <taxon>Ascomycota</taxon>
        <taxon>Pezizomycotina</taxon>
        <taxon>Dothideomycetes</taxon>
        <taxon>Dothideomycetes incertae sedis</taxon>
        <taxon>Peltaster</taxon>
    </lineage>
</organism>
<dbReference type="Pfam" id="PF14832">
    <property type="entry name" value="Tautomerase_3"/>
    <property type="match status" value="1"/>
</dbReference>
<dbReference type="InterPro" id="IPR014347">
    <property type="entry name" value="Tautomerase/MIF_sf"/>
</dbReference>
<dbReference type="EMBL" id="CP051141">
    <property type="protein sequence ID" value="QIW99567.1"/>
    <property type="molecule type" value="Genomic_DNA"/>
</dbReference>
<reference evidence="2 3" key="1">
    <citation type="journal article" date="2016" name="Sci. Rep.">
        <title>Peltaster fructicola genome reveals evolution from an invasive phytopathogen to an ectophytic parasite.</title>
        <authorList>
            <person name="Xu C."/>
            <person name="Chen H."/>
            <person name="Gleason M.L."/>
            <person name="Xu J.R."/>
            <person name="Liu H."/>
            <person name="Zhang R."/>
            <person name="Sun G."/>
        </authorList>
    </citation>
    <scope>NUCLEOTIDE SEQUENCE [LARGE SCALE GENOMIC DNA]</scope>
    <source>
        <strain evidence="2 3">LNHT1506</strain>
    </source>
</reference>
<dbReference type="SUPFAM" id="SSF55331">
    <property type="entry name" value="Tautomerase/MIF"/>
    <property type="match status" value="1"/>
</dbReference>
<name>A0A6H0XYA0_9PEZI</name>
<dbReference type="AlphaFoldDB" id="A0A6H0XYA0"/>
<accession>A0A6H0XYA0</accession>
<dbReference type="InterPro" id="IPR028116">
    <property type="entry name" value="Cis-CaaD-like"/>
</dbReference>
<protein>
    <recommendedName>
        <fullName evidence="1">Tautomerase cis-CaaD-like domain-containing protein</fullName>
    </recommendedName>
</protein>
<feature type="domain" description="Tautomerase cis-CaaD-like" evidence="1">
    <location>
        <begin position="1"/>
        <end position="102"/>
    </location>
</feature>
<dbReference type="Proteomes" id="UP000503462">
    <property type="component" value="Chromosome 3"/>
</dbReference>
<keyword evidence="3" id="KW-1185">Reference proteome</keyword>
<evidence type="ECO:0000313" key="3">
    <source>
        <dbReference type="Proteomes" id="UP000503462"/>
    </source>
</evidence>
<proteinExistence type="predicted"/>
<gene>
    <name evidence="2" type="ORF">AMS68_005085</name>
</gene>
<sequence>MPFYTVHHADTLTEVQQEKLALAITDIHSTKFTTPKIFVNVAFQDISKEVRFVGGKRKSANLIAANVRHGPSRTSEDYADLIRQIQAAWLRIVPGTTMNRVVLNGSIVAGMEAGVILPSAGGDKQWISDNWEMFNQRAEAGDEEMRDIVEDIKERGLLGDGRTAMQRLEEALGWGESA</sequence>